<dbReference type="PROSITE" id="PS50042">
    <property type="entry name" value="CNMP_BINDING_3"/>
    <property type="match status" value="3"/>
</dbReference>
<dbReference type="Proteomes" id="UP001165065">
    <property type="component" value="Unassembled WGS sequence"/>
</dbReference>
<dbReference type="PANTHER" id="PTHR24567">
    <property type="entry name" value="CRP FAMILY TRANSCRIPTIONAL REGULATORY PROTEIN"/>
    <property type="match status" value="1"/>
</dbReference>
<accession>A0A9W7G7E3</accession>
<reference evidence="5" key="1">
    <citation type="journal article" date="2023" name="Commun. Biol.">
        <title>Genome analysis of Parmales, the sister group of diatoms, reveals the evolutionary specialization of diatoms from phago-mixotrophs to photoautotrophs.</title>
        <authorList>
            <person name="Ban H."/>
            <person name="Sato S."/>
            <person name="Yoshikawa S."/>
            <person name="Yamada K."/>
            <person name="Nakamura Y."/>
            <person name="Ichinomiya M."/>
            <person name="Sato N."/>
            <person name="Blanc-Mathieu R."/>
            <person name="Endo H."/>
            <person name="Kuwata A."/>
            <person name="Ogata H."/>
        </authorList>
    </citation>
    <scope>NUCLEOTIDE SEQUENCE [LARGE SCALE GENOMIC DNA]</scope>
</reference>
<evidence type="ECO:0000256" key="2">
    <source>
        <dbReference type="SAM" id="MobiDB-lite"/>
    </source>
</evidence>
<feature type="domain" description="Cyclic nucleotide-binding" evidence="3">
    <location>
        <begin position="173"/>
        <end position="266"/>
    </location>
</feature>
<evidence type="ECO:0000313" key="4">
    <source>
        <dbReference type="EMBL" id="GMI36385.1"/>
    </source>
</evidence>
<sequence>MGSGASTQSALDKAEWISKIPCFRSLDEEHMISLSAKVVKLEYKKGESIITEGQVGSLFGILVSGSVQISARGPNDQEVILCTQERGFYFGEAAIIGNTTTTATIKAKTDCSVYGLMSAELQQLTKDMPEVKESLLSTVSHRLKQNILAIPFFAQLKNVLESKKSFKMLGAFDLLSTLFELESFNSKQTLFEEGDLGKKFYVICEGCIRISSRDSDGHDFMLSMLKKNDVFGEIALVEHTKRTASARAFEPSLVLSITKEKFDKLFEVFPAFRDVMLPHIAHRTANTLKRVKVFEKLSEDKMETLGGMMEFQDFEAGTILEEEGKYNAGLYIIIWGTINAMTKKEGDDKLKLLSVMGEGSVMGEMALLTGAPRSATLIAVTSCLCLYLSAEKFRRFLPFAPELMDDLIFTAKCRRRKSIEINAEASLQIPDIDGDIDNKLYLYSLLRSKEADELQMSNGSGQAAANEVKSLKEMNRQAKALNETKRQRVRELKERVSTMLKHVVPENFDIKDKSPLSPISEATTQKFPSTRILQRRNSWTSNTDIEQHKLDLANILKASSKQQLDTMKPLIEHAKTAECAGRRGRQVTGTINIDIEVEEIGKASPTVALGKHFETFSAAAHQLEEEFNGNEVNDSRPSSRGSSRSFRSSAGSILSLINSK</sequence>
<dbReference type="EMBL" id="BRYA01000065">
    <property type="protein sequence ID" value="GMI36385.1"/>
    <property type="molecule type" value="Genomic_DNA"/>
</dbReference>
<feature type="domain" description="Cyclic nucleotide-binding" evidence="3">
    <location>
        <begin position="293"/>
        <end position="397"/>
    </location>
</feature>
<protein>
    <recommendedName>
        <fullName evidence="3">Cyclic nucleotide-binding domain-containing protein</fullName>
    </recommendedName>
</protein>
<comment type="caution">
    <text evidence="4">The sequence shown here is derived from an EMBL/GenBank/DDBJ whole genome shotgun (WGS) entry which is preliminary data.</text>
</comment>
<dbReference type="InterPro" id="IPR018490">
    <property type="entry name" value="cNMP-bd_dom_sf"/>
</dbReference>
<dbReference type="CDD" id="cd00038">
    <property type="entry name" value="CAP_ED"/>
    <property type="match status" value="3"/>
</dbReference>
<dbReference type="Pfam" id="PF00027">
    <property type="entry name" value="cNMP_binding"/>
    <property type="match status" value="3"/>
</dbReference>
<proteinExistence type="predicted"/>
<dbReference type="InterPro" id="IPR014710">
    <property type="entry name" value="RmlC-like_jellyroll"/>
</dbReference>
<dbReference type="Gene3D" id="2.60.120.10">
    <property type="entry name" value="Jelly Rolls"/>
    <property type="match status" value="3"/>
</dbReference>
<evidence type="ECO:0000256" key="1">
    <source>
        <dbReference type="SAM" id="Coils"/>
    </source>
</evidence>
<dbReference type="InterPro" id="IPR000595">
    <property type="entry name" value="cNMP-bd_dom"/>
</dbReference>
<dbReference type="PROSITE" id="PS00889">
    <property type="entry name" value="CNMP_BINDING_2"/>
    <property type="match status" value="2"/>
</dbReference>
<dbReference type="GO" id="GO:0003700">
    <property type="term" value="F:DNA-binding transcription factor activity"/>
    <property type="evidence" value="ECO:0007669"/>
    <property type="project" value="TreeGrafter"/>
</dbReference>
<keyword evidence="5" id="KW-1185">Reference proteome</keyword>
<keyword evidence="1" id="KW-0175">Coiled coil</keyword>
<dbReference type="InterPro" id="IPR018488">
    <property type="entry name" value="cNMP-bd_CS"/>
</dbReference>
<dbReference type="GO" id="GO:0005829">
    <property type="term" value="C:cytosol"/>
    <property type="evidence" value="ECO:0007669"/>
    <property type="project" value="TreeGrafter"/>
</dbReference>
<organism evidence="4 5">
    <name type="scientific">Triparma columacea</name>
    <dbReference type="NCBI Taxonomy" id="722753"/>
    <lineage>
        <taxon>Eukaryota</taxon>
        <taxon>Sar</taxon>
        <taxon>Stramenopiles</taxon>
        <taxon>Ochrophyta</taxon>
        <taxon>Bolidophyceae</taxon>
        <taxon>Parmales</taxon>
        <taxon>Triparmaceae</taxon>
        <taxon>Triparma</taxon>
    </lineage>
</organism>
<dbReference type="SMART" id="SM00100">
    <property type="entry name" value="cNMP"/>
    <property type="match status" value="3"/>
</dbReference>
<feature type="domain" description="Cyclic nucleotide-binding" evidence="3">
    <location>
        <begin position="22"/>
        <end position="142"/>
    </location>
</feature>
<dbReference type="OrthoDB" id="421226at2759"/>
<dbReference type="PANTHER" id="PTHR24567:SF74">
    <property type="entry name" value="HTH-TYPE TRANSCRIPTIONAL REGULATOR ARCR"/>
    <property type="match status" value="1"/>
</dbReference>
<gene>
    <name evidence="4" type="ORF">TrCOL_g9536</name>
</gene>
<feature type="region of interest" description="Disordered" evidence="2">
    <location>
        <begin position="627"/>
        <end position="660"/>
    </location>
</feature>
<name>A0A9W7G7E3_9STRA</name>
<dbReference type="SUPFAM" id="SSF51206">
    <property type="entry name" value="cAMP-binding domain-like"/>
    <property type="match status" value="3"/>
</dbReference>
<evidence type="ECO:0000259" key="3">
    <source>
        <dbReference type="PROSITE" id="PS50042"/>
    </source>
</evidence>
<evidence type="ECO:0000313" key="5">
    <source>
        <dbReference type="Proteomes" id="UP001165065"/>
    </source>
</evidence>
<dbReference type="InterPro" id="IPR050397">
    <property type="entry name" value="Env_Response_Regulators"/>
</dbReference>
<feature type="compositionally biased region" description="Low complexity" evidence="2">
    <location>
        <begin position="635"/>
        <end position="660"/>
    </location>
</feature>
<dbReference type="AlphaFoldDB" id="A0A9W7G7E3"/>
<feature type="coiled-coil region" evidence="1">
    <location>
        <begin position="464"/>
        <end position="495"/>
    </location>
</feature>